<reference evidence="2 3" key="1">
    <citation type="journal article" date="2018" name="Sci. Data">
        <title>The draft genome sequence of cork oak.</title>
        <authorList>
            <person name="Ramos A.M."/>
            <person name="Usie A."/>
            <person name="Barbosa P."/>
            <person name="Barros P.M."/>
            <person name="Capote T."/>
            <person name="Chaves I."/>
            <person name="Simoes F."/>
            <person name="Abreu I."/>
            <person name="Carrasquinho I."/>
            <person name="Faro C."/>
            <person name="Guimaraes J.B."/>
            <person name="Mendonca D."/>
            <person name="Nobrega F."/>
            <person name="Rodrigues L."/>
            <person name="Saibo N.J.M."/>
            <person name="Varela M.C."/>
            <person name="Egas C."/>
            <person name="Matos J."/>
            <person name="Miguel C.M."/>
            <person name="Oliveira M.M."/>
            <person name="Ricardo C.P."/>
            <person name="Goncalves S."/>
        </authorList>
    </citation>
    <scope>NUCLEOTIDE SEQUENCE [LARGE SCALE GENOMIC DNA]</scope>
    <source>
        <strain evidence="3">cv. HL8</strain>
    </source>
</reference>
<dbReference type="Proteomes" id="UP000237347">
    <property type="component" value="Unassembled WGS sequence"/>
</dbReference>
<protein>
    <submittedName>
        <fullName evidence="2">Uncharacterized protein</fullName>
    </submittedName>
</protein>
<accession>A0AAW0M1D2</accession>
<organism evidence="2 3">
    <name type="scientific">Quercus suber</name>
    <name type="common">Cork oak</name>
    <dbReference type="NCBI Taxonomy" id="58331"/>
    <lineage>
        <taxon>Eukaryota</taxon>
        <taxon>Viridiplantae</taxon>
        <taxon>Streptophyta</taxon>
        <taxon>Embryophyta</taxon>
        <taxon>Tracheophyta</taxon>
        <taxon>Spermatophyta</taxon>
        <taxon>Magnoliopsida</taxon>
        <taxon>eudicotyledons</taxon>
        <taxon>Gunneridae</taxon>
        <taxon>Pentapetalae</taxon>
        <taxon>rosids</taxon>
        <taxon>fabids</taxon>
        <taxon>Fagales</taxon>
        <taxon>Fagaceae</taxon>
        <taxon>Quercus</taxon>
    </lineage>
</organism>
<evidence type="ECO:0000313" key="3">
    <source>
        <dbReference type="Proteomes" id="UP000237347"/>
    </source>
</evidence>
<evidence type="ECO:0000313" key="2">
    <source>
        <dbReference type="EMBL" id="KAK7856617.1"/>
    </source>
</evidence>
<keyword evidence="3" id="KW-1185">Reference proteome</keyword>
<sequence length="943" mass="104162">MELRSCNHLHFIQAIKGGFVTKMLNVTRGRPSLTFKKLEDIYEVLDAKNHDLLPTLQDKDKSESLSCDSDTTEVKSPRLHSVERRTVKREPETFDLYCNGGDNGINNDLVDLEFSDMTLKQIKDRCKTKKRKRSKCFKLSIETAETSSCLRQEFSDLKTDEEDLDLREPLSCWKSKLSKKMKAKKKHMRNHASASSQSSMSIAISEQVPTDIVLPQSSGDLWSVINIKVEDPESDCSDCQVVMCVGDDSSLPCREPKGSCGMVNNEGGGIANECVTKTQVLISSTEEPQYCVTNELCYEYMESADPNFLQIVRASGGNSMEVESLPCNETEGGCGMTTSELCERADAGVLEVSISNEFVTETQVSNSSMEEPQYCVTNELCYEYMGSADPNFLQIVRVSGGNSMQVESLPCHEPEGSCGMTTSELCERADAGVLEVSVSLTKEPEYCVTNDMCLEYVEPADPKSIQIVRTSVGDSVEEDNTETTSHECTGFPVADSEKKEYSDSVLHDNNISPGTSSSSISHSSYISDLSQSSSPMDENNDINVQAPHMSICKSTQVIELGYGGDACVFEDDIVADLSSNPVVTVISSSSGDCNLSPDGCLDSVEDNSLTSEEKQPQKSACANAEINISAGIHPCDATDELMMPVDFEYCHHSKPQHPPERLLATRKVISPTSQERLLKAMDSLELQDNEYHNCRGKLDFGKNKIGRVEGPDLIRGAELGINPQQITRKRKNDKRGIPPKIVHKVPNLSGAVPRFSTGCTSIQSCSQSAIEFSQQQMNDFECLAVKLTKELKCMKEILEERLLPEACPASSFKYNVDRARMAIKNATRIEESTKKWLSMMARDCNRFCKIMRMTEKGSGFSGNVAQKERKESTSAYEAVGILVNQVQRLTETGSSSGNVVHKEKKKITFADEVGGELCHVKFFEDDMVSLSESITNTQELPVN</sequence>
<dbReference type="PANTHER" id="PTHR34461:SF2">
    <property type="entry name" value="EXPRESSED PROTEIN"/>
    <property type="match status" value="1"/>
</dbReference>
<feature type="region of interest" description="Disordered" evidence="1">
    <location>
        <begin position="472"/>
        <end position="539"/>
    </location>
</feature>
<evidence type="ECO:0000256" key="1">
    <source>
        <dbReference type="SAM" id="MobiDB-lite"/>
    </source>
</evidence>
<dbReference type="AlphaFoldDB" id="A0AAW0M1D2"/>
<dbReference type="PANTHER" id="PTHR34461">
    <property type="entry name" value="EXPRESSED PROTEIN"/>
    <property type="match status" value="1"/>
</dbReference>
<proteinExistence type="predicted"/>
<gene>
    <name evidence="2" type="ORF">CFP56_022614</name>
</gene>
<name>A0AAW0M1D2_QUESU</name>
<comment type="caution">
    <text evidence="2">The sequence shown here is derived from an EMBL/GenBank/DDBJ whole genome shotgun (WGS) entry which is preliminary data.</text>
</comment>
<feature type="compositionally biased region" description="Low complexity" evidence="1">
    <location>
        <begin position="511"/>
        <end position="534"/>
    </location>
</feature>
<dbReference type="EMBL" id="PKMF04000035">
    <property type="protein sequence ID" value="KAK7856617.1"/>
    <property type="molecule type" value="Genomic_DNA"/>
</dbReference>
<feature type="compositionally biased region" description="Basic and acidic residues" evidence="1">
    <location>
        <begin position="495"/>
        <end position="506"/>
    </location>
</feature>